<keyword evidence="2" id="KW-1185">Reference proteome</keyword>
<evidence type="ECO:0000313" key="1">
    <source>
        <dbReference type="EMBL" id="DAD27563.1"/>
    </source>
</evidence>
<gene>
    <name evidence="1" type="ORF">HUJ06_029031</name>
</gene>
<dbReference type="Proteomes" id="UP000607653">
    <property type="component" value="Unassembled WGS sequence"/>
</dbReference>
<sequence>MNSVKHPNIVRLRAYYWAADEMLLRWRWLEPLVQVFFGAANNIWLVVDGGFTSIKEILVS</sequence>
<accession>A0A822Y6B0</accession>
<name>A0A822Y6B0_NELNU</name>
<proteinExistence type="predicted"/>
<evidence type="ECO:0000313" key="2">
    <source>
        <dbReference type="Proteomes" id="UP000607653"/>
    </source>
</evidence>
<organism evidence="1 2">
    <name type="scientific">Nelumbo nucifera</name>
    <name type="common">Sacred lotus</name>
    <dbReference type="NCBI Taxonomy" id="4432"/>
    <lineage>
        <taxon>Eukaryota</taxon>
        <taxon>Viridiplantae</taxon>
        <taxon>Streptophyta</taxon>
        <taxon>Embryophyta</taxon>
        <taxon>Tracheophyta</taxon>
        <taxon>Spermatophyta</taxon>
        <taxon>Magnoliopsida</taxon>
        <taxon>Proteales</taxon>
        <taxon>Nelumbonaceae</taxon>
        <taxon>Nelumbo</taxon>
    </lineage>
</organism>
<dbReference type="AlphaFoldDB" id="A0A822Y6B0"/>
<reference evidence="1 2" key="1">
    <citation type="journal article" date="2020" name="Mol. Biol. Evol.">
        <title>Distinct Expression and Methylation Patterns for Genes with Different Fates following a Single Whole-Genome Duplication in Flowering Plants.</title>
        <authorList>
            <person name="Shi T."/>
            <person name="Rahmani R.S."/>
            <person name="Gugger P.F."/>
            <person name="Wang M."/>
            <person name="Li H."/>
            <person name="Zhang Y."/>
            <person name="Li Z."/>
            <person name="Wang Q."/>
            <person name="Van de Peer Y."/>
            <person name="Marchal K."/>
            <person name="Chen J."/>
        </authorList>
    </citation>
    <scope>NUCLEOTIDE SEQUENCE [LARGE SCALE GENOMIC DNA]</scope>
    <source>
        <tissue evidence="1">Leaf</tissue>
    </source>
</reference>
<comment type="caution">
    <text evidence="1">The sequence shown here is derived from an EMBL/GenBank/DDBJ whole genome shotgun (WGS) entry which is preliminary data.</text>
</comment>
<protein>
    <submittedName>
        <fullName evidence="1">Uncharacterized protein</fullName>
    </submittedName>
</protein>
<dbReference type="EMBL" id="DUZY01000002">
    <property type="protein sequence ID" value="DAD27563.1"/>
    <property type="molecule type" value="Genomic_DNA"/>
</dbReference>